<organism evidence="1 2">
    <name type="scientific">Paenibacillus mucilaginosus K02</name>
    <dbReference type="NCBI Taxonomy" id="997761"/>
    <lineage>
        <taxon>Bacteria</taxon>
        <taxon>Bacillati</taxon>
        <taxon>Bacillota</taxon>
        <taxon>Bacilli</taxon>
        <taxon>Bacillales</taxon>
        <taxon>Paenibacillaceae</taxon>
        <taxon>Paenibacillus</taxon>
    </lineage>
</organism>
<dbReference type="KEGG" id="pmw:B2K_18400"/>
<gene>
    <name evidence="1" type="ORF">B2K_18400</name>
</gene>
<dbReference type="EMBL" id="CP003422">
    <property type="protein sequence ID" value="AFH62668.1"/>
    <property type="molecule type" value="Genomic_DNA"/>
</dbReference>
<reference evidence="1 2" key="1">
    <citation type="submission" date="2013-06" db="EMBL/GenBank/DDBJ databases">
        <title>Complete genome sequence of Paenibacillus mucilaginosus K02.</title>
        <authorList>
            <person name="Xiao B."/>
            <person name="Sun L."/>
            <person name="Xiao L."/>
            <person name="Lian B."/>
        </authorList>
    </citation>
    <scope>NUCLEOTIDE SEQUENCE [LARGE SCALE GENOMIC DNA]</scope>
    <source>
        <strain evidence="1 2">K02</strain>
    </source>
</reference>
<protein>
    <submittedName>
        <fullName evidence="1">Uncharacterized protein</fullName>
    </submittedName>
</protein>
<dbReference type="HOGENOM" id="CLU_2790016_0_0_9"/>
<dbReference type="Proteomes" id="UP000007392">
    <property type="component" value="Chromosome"/>
</dbReference>
<accession>I0BJX1</accession>
<proteinExistence type="predicted"/>
<dbReference type="AlphaFoldDB" id="I0BJX1"/>
<sequence>MDCLYGTIPSDFIAERLTDQPERDIRLLIIENRRVVRGVDQPAVIDQLEMRNELGGYVSRGPLYRIKV</sequence>
<name>I0BJX1_9BACL</name>
<evidence type="ECO:0000313" key="2">
    <source>
        <dbReference type="Proteomes" id="UP000007392"/>
    </source>
</evidence>
<evidence type="ECO:0000313" key="1">
    <source>
        <dbReference type="EMBL" id="AFH62668.1"/>
    </source>
</evidence>